<organism evidence="3 4">
    <name type="scientific">Lomentospora prolificans</name>
    <dbReference type="NCBI Taxonomy" id="41688"/>
    <lineage>
        <taxon>Eukaryota</taxon>
        <taxon>Fungi</taxon>
        <taxon>Dikarya</taxon>
        <taxon>Ascomycota</taxon>
        <taxon>Pezizomycotina</taxon>
        <taxon>Sordariomycetes</taxon>
        <taxon>Hypocreomycetidae</taxon>
        <taxon>Microascales</taxon>
        <taxon>Microascaceae</taxon>
        <taxon>Lomentospora</taxon>
    </lineage>
</organism>
<reference evidence="3 4" key="1">
    <citation type="journal article" date="2017" name="G3 (Bethesda)">
        <title>First Draft Genome Sequence of the Pathogenic Fungus Lomentospora prolificans (Formerly Scedosporium prolificans).</title>
        <authorList>
            <person name="Luo R."/>
            <person name="Zimin A."/>
            <person name="Workman R."/>
            <person name="Fan Y."/>
            <person name="Pertea G."/>
            <person name="Grossman N."/>
            <person name="Wear M.P."/>
            <person name="Jia B."/>
            <person name="Miller H."/>
            <person name="Casadevall A."/>
            <person name="Timp W."/>
            <person name="Zhang S.X."/>
            <person name="Salzberg S.L."/>
        </authorList>
    </citation>
    <scope>NUCLEOTIDE SEQUENCE [LARGE SCALE GENOMIC DNA]</scope>
    <source>
        <strain evidence="3 4">JHH-5317</strain>
    </source>
</reference>
<dbReference type="InterPro" id="IPR040151">
    <property type="entry name" value="Gfd2/YDR514C-like"/>
</dbReference>
<feature type="region of interest" description="Disordered" evidence="1">
    <location>
        <begin position="55"/>
        <end position="80"/>
    </location>
</feature>
<dbReference type="GO" id="GO:0005634">
    <property type="term" value="C:nucleus"/>
    <property type="evidence" value="ECO:0007669"/>
    <property type="project" value="TreeGrafter"/>
</dbReference>
<dbReference type="VEuPathDB" id="FungiDB:jhhlp_006911"/>
<dbReference type="PANTHER" id="PTHR28083">
    <property type="entry name" value="GOOD FOR FULL DBP5 ACTIVITY PROTEIN 2"/>
    <property type="match status" value="1"/>
</dbReference>
<dbReference type="Proteomes" id="UP000233524">
    <property type="component" value="Unassembled WGS sequence"/>
</dbReference>
<comment type="caution">
    <text evidence="3">The sequence shown here is derived from an EMBL/GenBank/DDBJ whole genome shotgun (WGS) entry which is preliminary data.</text>
</comment>
<feature type="compositionally biased region" description="Polar residues" evidence="1">
    <location>
        <begin position="70"/>
        <end position="80"/>
    </location>
</feature>
<name>A0A2N3N325_9PEZI</name>
<accession>A0A2N3N325</accession>
<evidence type="ECO:0000256" key="1">
    <source>
        <dbReference type="SAM" id="MobiDB-lite"/>
    </source>
</evidence>
<proteinExistence type="predicted"/>
<dbReference type="InterPro" id="IPR012337">
    <property type="entry name" value="RNaseH-like_sf"/>
</dbReference>
<dbReference type="PANTHER" id="PTHR28083:SF1">
    <property type="entry name" value="GOOD FOR FULL DBP5 ACTIVITY PROTEIN 2"/>
    <property type="match status" value="1"/>
</dbReference>
<protein>
    <recommendedName>
        <fullName evidence="2">Gfd2/YDR514C-like C-terminal domain-containing protein</fullName>
    </recommendedName>
</protein>
<evidence type="ECO:0000313" key="4">
    <source>
        <dbReference type="Proteomes" id="UP000233524"/>
    </source>
</evidence>
<dbReference type="InParanoid" id="A0A2N3N325"/>
<dbReference type="STRING" id="41688.A0A2N3N325"/>
<dbReference type="AlphaFoldDB" id="A0A2N3N325"/>
<gene>
    <name evidence="3" type="ORF">jhhlp_006911</name>
</gene>
<dbReference type="Pfam" id="PF21762">
    <property type="entry name" value="DEDDh_C"/>
    <property type="match status" value="1"/>
</dbReference>
<dbReference type="InterPro" id="IPR048519">
    <property type="entry name" value="Gfd2/YDR514C-like_C"/>
</dbReference>
<dbReference type="SUPFAM" id="SSF53098">
    <property type="entry name" value="Ribonuclease H-like"/>
    <property type="match status" value="1"/>
</dbReference>
<evidence type="ECO:0000259" key="2">
    <source>
        <dbReference type="Pfam" id="PF21762"/>
    </source>
</evidence>
<keyword evidence="4" id="KW-1185">Reference proteome</keyword>
<evidence type="ECO:0000313" key="3">
    <source>
        <dbReference type="EMBL" id="PKS06835.1"/>
    </source>
</evidence>
<sequence length="549" mass="61154">MPHMTDEEKEQWRPRIDFLRQISRVEFGVDQFLDAIQGGRETMAELWPNLAVSPSSSLEGSFGGYESDSAKGSTTEGNKNAEATSQLGAAGAEGNPAQGALQIGSNMARVDVASPSMSFCPWRMVHHYPDWFIGKSNGPRARPYFEKFYEYQEWDFSDARYATPFLFIPTEQFVAFLGTINAELGTSLKIPPGEHTKRFSITFRPGLPQPRYLGTIHDQESRELIRSKNLPSVDHGFFSESSSADVNELRWQLHDIASFGNNRAKGRSGEKQAVARDSRKRMMRNFQTFLGFRPGDLVAEPDAKFDVDDVPGFPPKLGPVLVSLDVEAHEVSHLPTEVGIIVLDTEKTKKVPPGKLGENWWPFAESTHLRVQEYASHTNFKYVQGCPDKFDFGTSRFVPMDDLRNAIKAILTSAASIPSPSVDGHSSDRDIIFVGHDFAQEERYLLAVGCDLSDKNAVMRADSRDLHQHVSGELQGRSLRHVLLDLGIDYAHLHNAGNDAVYSLRAAVACAVKDMLGHTKPPQKKVRREEGFVPGAPKLTEVDLEHRSV</sequence>
<feature type="domain" description="Gfd2/YDR514C-like C-terminal" evidence="2">
    <location>
        <begin position="320"/>
        <end position="509"/>
    </location>
</feature>
<dbReference type="OrthoDB" id="5953249at2759"/>
<dbReference type="EMBL" id="NLAX01001033">
    <property type="protein sequence ID" value="PKS06835.1"/>
    <property type="molecule type" value="Genomic_DNA"/>
</dbReference>